<dbReference type="NCBIfam" id="TIGR01891">
    <property type="entry name" value="amidohydrolases"/>
    <property type="match status" value="1"/>
</dbReference>
<proteinExistence type="predicted"/>
<feature type="binding site" evidence="2">
    <location>
        <position position="142"/>
    </location>
    <ligand>
        <name>Mn(2+)</name>
        <dbReference type="ChEBI" id="CHEBI:29035"/>
        <label>2</label>
    </ligand>
</feature>
<accession>A0AA41X4A8</accession>
<evidence type="ECO:0000259" key="4">
    <source>
        <dbReference type="Pfam" id="PF07687"/>
    </source>
</evidence>
<feature type="binding site" evidence="2">
    <location>
        <position position="209"/>
    </location>
    <ligand>
        <name>Mn(2+)</name>
        <dbReference type="ChEBI" id="CHEBI:29035"/>
        <label>2</label>
    </ligand>
</feature>
<dbReference type="Gene3D" id="3.40.630.10">
    <property type="entry name" value="Zn peptidases"/>
    <property type="match status" value="1"/>
</dbReference>
<dbReference type="PIRSF" id="PIRSF005962">
    <property type="entry name" value="Pept_M20D_amidohydro"/>
    <property type="match status" value="1"/>
</dbReference>
<dbReference type="GO" id="GO:0019877">
    <property type="term" value="P:diaminopimelate biosynthetic process"/>
    <property type="evidence" value="ECO:0007669"/>
    <property type="project" value="UniProtKB-ARBA"/>
</dbReference>
<dbReference type="EMBL" id="JANATA010000006">
    <property type="protein sequence ID" value="MCP3428354.1"/>
    <property type="molecule type" value="Genomic_DNA"/>
</dbReference>
<dbReference type="RefSeq" id="WP_254099567.1">
    <property type="nucleotide sequence ID" value="NZ_JANATA010000006.1"/>
</dbReference>
<keyword evidence="6" id="KW-1185">Reference proteome</keyword>
<dbReference type="InterPro" id="IPR002933">
    <property type="entry name" value="Peptidase_M20"/>
</dbReference>
<dbReference type="GO" id="GO:0050118">
    <property type="term" value="F:N-acetyldiaminopimelate deacetylase activity"/>
    <property type="evidence" value="ECO:0007669"/>
    <property type="project" value="UniProtKB-ARBA"/>
</dbReference>
<evidence type="ECO:0000313" key="5">
    <source>
        <dbReference type="EMBL" id="MCP3428354.1"/>
    </source>
</evidence>
<dbReference type="FunFam" id="3.30.70.360:FF:000001">
    <property type="entry name" value="N-acetyldiaminopimelate deacetylase"/>
    <property type="match status" value="1"/>
</dbReference>
<feature type="signal peptide" evidence="3">
    <location>
        <begin position="1"/>
        <end position="29"/>
    </location>
</feature>
<comment type="cofactor">
    <cofactor evidence="2">
        <name>Mn(2+)</name>
        <dbReference type="ChEBI" id="CHEBI:29035"/>
    </cofactor>
    <text evidence="2">The Mn(2+) ion enhances activity.</text>
</comment>
<feature type="binding site" evidence="2">
    <location>
        <position position="178"/>
    </location>
    <ligand>
        <name>Mn(2+)</name>
        <dbReference type="ChEBI" id="CHEBI:29035"/>
        <label>2</label>
    </ligand>
</feature>
<dbReference type="SUPFAM" id="SSF53187">
    <property type="entry name" value="Zn-dependent exopeptidases"/>
    <property type="match status" value="1"/>
</dbReference>
<dbReference type="SUPFAM" id="SSF55031">
    <property type="entry name" value="Bacterial exopeptidase dimerisation domain"/>
    <property type="match status" value="1"/>
</dbReference>
<feature type="binding site" evidence="2">
    <location>
        <position position="413"/>
    </location>
    <ligand>
        <name>Mn(2+)</name>
        <dbReference type="ChEBI" id="CHEBI:29035"/>
        <label>2</label>
    </ligand>
</feature>
<feature type="domain" description="Peptidase M20 dimerisation" evidence="4">
    <location>
        <begin position="233"/>
        <end position="326"/>
    </location>
</feature>
<gene>
    <name evidence="5" type="ORF">NLF92_05270</name>
</gene>
<keyword evidence="2" id="KW-0464">Manganese</keyword>
<name>A0AA41X4A8_9ALTE</name>
<dbReference type="PANTHER" id="PTHR11014:SF63">
    <property type="entry name" value="METALLOPEPTIDASE, PUTATIVE (AFU_ORTHOLOGUE AFUA_6G09600)-RELATED"/>
    <property type="match status" value="1"/>
</dbReference>
<evidence type="ECO:0000256" key="3">
    <source>
        <dbReference type="SAM" id="SignalP"/>
    </source>
</evidence>
<dbReference type="AlphaFoldDB" id="A0AA41X4A8"/>
<dbReference type="Proteomes" id="UP001165413">
    <property type="component" value="Unassembled WGS sequence"/>
</dbReference>
<protein>
    <submittedName>
        <fullName evidence="5">Amidohydrolase</fullName>
    </submittedName>
</protein>
<evidence type="ECO:0000256" key="1">
    <source>
        <dbReference type="ARBA" id="ARBA00022801"/>
    </source>
</evidence>
<reference evidence="5" key="1">
    <citation type="submission" date="2022-07" db="EMBL/GenBank/DDBJ databases">
        <title>Characterization of the Novel Bacterium Alteromonas immobilis LMIT006 and Alteromonas gregis LMIT007.</title>
        <authorList>
            <person name="Lin X."/>
        </authorList>
    </citation>
    <scope>NUCLEOTIDE SEQUENCE</scope>
    <source>
        <strain evidence="5">LMIT007</strain>
    </source>
</reference>
<keyword evidence="3" id="KW-0732">Signal</keyword>
<dbReference type="InterPro" id="IPR017439">
    <property type="entry name" value="Amidohydrolase"/>
</dbReference>
<keyword evidence="1" id="KW-0378">Hydrolase</keyword>
<dbReference type="GO" id="GO:0046872">
    <property type="term" value="F:metal ion binding"/>
    <property type="evidence" value="ECO:0007669"/>
    <property type="project" value="UniProtKB-KW"/>
</dbReference>
<dbReference type="Pfam" id="PF07687">
    <property type="entry name" value="M20_dimer"/>
    <property type="match status" value="1"/>
</dbReference>
<evidence type="ECO:0000313" key="6">
    <source>
        <dbReference type="Proteomes" id="UP001165413"/>
    </source>
</evidence>
<comment type="caution">
    <text evidence="5">The sequence shown here is derived from an EMBL/GenBank/DDBJ whole genome shotgun (WGS) entry which is preliminary data.</text>
</comment>
<dbReference type="InterPro" id="IPR036264">
    <property type="entry name" value="Bact_exopeptidase_dim_dom"/>
</dbReference>
<evidence type="ECO:0000256" key="2">
    <source>
        <dbReference type="PIRSR" id="PIRSR005962-1"/>
    </source>
</evidence>
<keyword evidence="2" id="KW-0479">Metal-binding</keyword>
<dbReference type="PROSITE" id="PS51257">
    <property type="entry name" value="PROKAR_LIPOPROTEIN"/>
    <property type="match status" value="1"/>
</dbReference>
<sequence length="445" mass="48038">MKLSHITTIIKKSCLATVLVASCTGSAWAKPDTSATTVKAEAIEADVIAWRHHFHANPELSNREFKTAAYIENYLKGLGLQVQTGIAKTGVVGLLDTGKPGPVVALRADMDALPVLEDNDLPYKSTVRGEFNGKDVPVMHACGHDTHMAMLMGAAKLLTDMQDELVGQVKFIFQPAEEGSPEGEVGGAEIMVKEGVLKNPDVDAIFGLHISAATDVGQVRWREGGIMAAVDPFKIVIKGKQAHGAYPWLSVDPVTTAAQMIMSMQTIVSRELRLVDDAAVITVGAINGGNRSNIIPNEVELVGTIRTLNDEAREHIYEALPRKVSAIAQSMRATAELTLPLDYSYPVTFNDPALMQQVLPTLERTAGKENLIHSKPVTGAEDFSFFQKEVPGVYLWIGGKPVDVAPEDAPAHHTPEFVVSDDGMQLGVELLTNLTIDTLFAESQK</sequence>
<feature type="binding site" evidence="2">
    <location>
        <position position="144"/>
    </location>
    <ligand>
        <name>Mn(2+)</name>
        <dbReference type="ChEBI" id="CHEBI:29035"/>
        <label>2</label>
    </ligand>
</feature>
<organism evidence="5 6">
    <name type="scientific">Opacimonas viscosa</name>
    <dbReference type="NCBI Taxonomy" id="2961944"/>
    <lineage>
        <taxon>Bacteria</taxon>
        <taxon>Pseudomonadati</taxon>
        <taxon>Pseudomonadota</taxon>
        <taxon>Gammaproteobacteria</taxon>
        <taxon>Alteromonadales</taxon>
        <taxon>Alteromonadaceae</taxon>
        <taxon>Opacimonas</taxon>
    </lineage>
</organism>
<dbReference type="InterPro" id="IPR011650">
    <property type="entry name" value="Peptidase_M20_dimer"/>
</dbReference>
<dbReference type="PANTHER" id="PTHR11014">
    <property type="entry name" value="PEPTIDASE M20 FAMILY MEMBER"/>
    <property type="match status" value="1"/>
</dbReference>
<dbReference type="Gene3D" id="3.30.70.360">
    <property type="match status" value="1"/>
</dbReference>
<feature type="chain" id="PRO_5041376325" evidence="3">
    <location>
        <begin position="30"/>
        <end position="445"/>
    </location>
</feature>
<dbReference type="Pfam" id="PF01546">
    <property type="entry name" value="Peptidase_M20"/>
    <property type="match status" value="1"/>
</dbReference>